<evidence type="ECO:0000256" key="1">
    <source>
        <dbReference type="SAM" id="MobiDB-lite"/>
    </source>
</evidence>
<organism evidence="2 3">
    <name type="scientific">Georgenia subflava</name>
    <dbReference type="NCBI Taxonomy" id="1622177"/>
    <lineage>
        <taxon>Bacteria</taxon>
        <taxon>Bacillati</taxon>
        <taxon>Actinomycetota</taxon>
        <taxon>Actinomycetes</taxon>
        <taxon>Micrococcales</taxon>
        <taxon>Bogoriellaceae</taxon>
        <taxon>Georgenia</taxon>
    </lineage>
</organism>
<dbReference type="AlphaFoldDB" id="A0A6N7EBZ8"/>
<feature type="region of interest" description="Disordered" evidence="1">
    <location>
        <begin position="104"/>
        <end position="141"/>
    </location>
</feature>
<evidence type="ECO:0000313" key="3">
    <source>
        <dbReference type="Proteomes" id="UP000437709"/>
    </source>
</evidence>
<feature type="compositionally biased region" description="Basic and acidic residues" evidence="1">
    <location>
        <begin position="1"/>
        <end position="11"/>
    </location>
</feature>
<dbReference type="EMBL" id="WHPC01000005">
    <property type="protein sequence ID" value="MPV35942.1"/>
    <property type="molecule type" value="Genomic_DNA"/>
</dbReference>
<accession>A0A6N7EBZ8</accession>
<keyword evidence="3" id="KW-1185">Reference proteome</keyword>
<comment type="caution">
    <text evidence="2">The sequence shown here is derived from an EMBL/GenBank/DDBJ whole genome shotgun (WGS) entry which is preliminary data.</text>
</comment>
<feature type="region of interest" description="Disordered" evidence="1">
    <location>
        <begin position="1"/>
        <end position="64"/>
    </location>
</feature>
<sequence length="141" mass="14418">MNSNDSNEHHTHASHGPTPPPGAPVIDSPTGASQLAVHGDPSVREQAQSSPDVTAAPRRPTVTWVHPSDLPRAVAMPAIGWGIGRGVDLQVALTRTALRAPVKAGAALGRRAATARDARRDEPASPMSPSTADGAKGVGLP</sequence>
<dbReference type="Proteomes" id="UP000437709">
    <property type="component" value="Unassembled WGS sequence"/>
</dbReference>
<dbReference type="RefSeq" id="WP_152193272.1">
    <property type="nucleotide sequence ID" value="NZ_VUKD01000001.1"/>
</dbReference>
<gene>
    <name evidence="2" type="ORF">GB881_02570</name>
</gene>
<feature type="compositionally biased region" description="Basic and acidic residues" evidence="1">
    <location>
        <begin position="114"/>
        <end position="123"/>
    </location>
</feature>
<reference evidence="2 3" key="1">
    <citation type="submission" date="2019-10" db="EMBL/GenBank/DDBJ databases">
        <title>Georgenia wutianyii sp. nov. and Georgenia yuyongxinii sp. nov. isolated from plateau pika (Ochotona curzoniae) in the Qinghai-Tibet plateau of China.</title>
        <authorList>
            <person name="Tian Z."/>
        </authorList>
    </citation>
    <scope>NUCLEOTIDE SEQUENCE [LARGE SCALE GENOMIC DNA]</scope>
    <source>
        <strain evidence="2 3">JCM 19765</strain>
    </source>
</reference>
<dbReference type="OrthoDB" id="3732531at2"/>
<proteinExistence type="predicted"/>
<evidence type="ECO:0000313" key="2">
    <source>
        <dbReference type="EMBL" id="MPV35942.1"/>
    </source>
</evidence>
<name>A0A6N7EBZ8_9MICO</name>
<protein>
    <submittedName>
        <fullName evidence="2">Uncharacterized protein</fullName>
    </submittedName>
</protein>